<sequence>MRDILLHTPEGVRDIYGIECARKVKLQEILSQVFGQYGYHTIQTPAFEFFDIFNGERGTVKSREMYKFFDREGNTLVLRPDITPSIARAVAKYYKDDQVPLRFTYLGNVFINNSSYQGLMKETTQMGAELIGADSAQADGEMIALAIELQMKAGLKKFVLDIGHAGFFRVLMEEAGLDKDSEDLLKSLIENKNFFGIESLIEEKNISRELRTVLMKLPDLSGSWEILDNVRELTSSKKARSVLDRLSSVYEVVKAYGYEEYVTFDLGMLTTYDYYTGIIFRGYTYGTGDAIVKGGRYDHLVGQFGKDSPAVGFALVVDQLLAALGRQKIQVPLNDQSALILYALPDFSQAVAMAKNLRGQNIQVTLMQKNDQLSEKEYMGYCRQNMIQSLITLQGGEKNVKEVG</sequence>
<evidence type="ECO:0000256" key="7">
    <source>
        <dbReference type="ARBA" id="ARBA00023102"/>
    </source>
</evidence>
<gene>
    <name evidence="9" type="primary">hisZ</name>
    <name evidence="12" type="ORF">HNP82_000667</name>
</gene>
<dbReference type="GO" id="GO:0006427">
    <property type="term" value="P:histidyl-tRNA aminoacylation"/>
    <property type="evidence" value="ECO:0007669"/>
    <property type="project" value="TreeGrafter"/>
</dbReference>
<dbReference type="Proteomes" id="UP000543642">
    <property type="component" value="Unassembled WGS sequence"/>
</dbReference>
<dbReference type="PANTHER" id="PTHR43707:SF6">
    <property type="entry name" value="ATP PHOSPHORIBOSYLTRANSFERASE REGULATORY SUBUNIT"/>
    <property type="match status" value="1"/>
</dbReference>
<dbReference type="InterPro" id="IPR045864">
    <property type="entry name" value="aa-tRNA-synth_II/BPL/LPL"/>
</dbReference>
<proteinExistence type="inferred from homology"/>
<evidence type="ECO:0000256" key="2">
    <source>
        <dbReference type="ARBA" id="ARBA00004667"/>
    </source>
</evidence>
<evidence type="ECO:0000259" key="11">
    <source>
        <dbReference type="PROSITE" id="PS50862"/>
    </source>
</evidence>
<evidence type="ECO:0000313" key="13">
    <source>
        <dbReference type="Proteomes" id="UP000543642"/>
    </source>
</evidence>
<dbReference type="InterPro" id="IPR041715">
    <property type="entry name" value="HisRS-like_core"/>
</dbReference>
<comment type="pathway">
    <text evidence="2 9">Amino-acid biosynthesis; L-histidine biosynthesis; L-histidine from 5-phospho-alpha-D-ribose 1-diphosphate: step 1/9.</text>
</comment>
<dbReference type="EMBL" id="JACHFW010000002">
    <property type="protein sequence ID" value="MBB5263569.1"/>
    <property type="molecule type" value="Genomic_DNA"/>
</dbReference>
<keyword evidence="7 9" id="KW-0368">Histidine biosynthesis</keyword>
<protein>
    <recommendedName>
        <fullName evidence="4 9">ATP phosphoribosyltransferase regulatory subunit</fullName>
    </recommendedName>
</protein>
<keyword evidence="6 9" id="KW-0028">Amino-acid biosynthesis</keyword>
<dbReference type="InterPro" id="IPR006195">
    <property type="entry name" value="aa-tRNA-synth_II"/>
</dbReference>
<dbReference type="GO" id="GO:0005737">
    <property type="term" value="C:cytoplasm"/>
    <property type="evidence" value="ECO:0007669"/>
    <property type="project" value="UniProtKB-SubCell"/>
</dbReference>
<evidence type="ECO:0000256" key="3">
    <source>
        <dbReference type="ARBA" id="ARBA00005539"/>
    </source>
</evidence>
<feature type="binding site" evidence="10">
    <location>
        <begin position="81"/>
        <end position="83"/>
    </location>
    <ligand>
        <name>L-histidine</name>
        <dbReference type="ChEBI" id="CHEBI:57595"/>
    </ligand>
</feature>
<keyword evidence="5 9" id="KW-0963">Cytoplasm</keyword>
<evidence type="ECO:0000256" key="5">
    <source>
        <dbReference type="ARBA" id="ARBA00022490"/>
    </source>
</evidence>
<accession>A0A7W8H846</accession>
<evidence type="ECO:0000256" key="9">
    <source>
        <dbReference type="HAMAP-Rule" id="MF_00125"/>
    </source>
</evidence>
<evidence type="ECO:0000313" key="12">
    <source>
        <dbReference type="EMBL" id="MBB5263569.1"/>
    </source>
</evidence>
<dbReference type="PROSITE" id="PS50862">
    <property type="entry name" value="AA_TRNA_LIGASE_II"/>
    <property type="match status" value="1"/>
</dbReference>
<dbReference type="GO" id="GO:0004821">
    <property type="term" value="F:histidine-tRNA ligase activity"/>
    <property type="evidence" value="ECO:0007669"/>
    <property type="project" value="TreeGrafter"/>
</dbReference>
<dbReference type="SUPFAM" id="SSF55681">
    <property type="entry name" value="Class II aaRS and biotin synthetases"/>
    <property type="match status" value="1"/>
</dbReference>
<feature type="domain" description="Aminoacyl-transfer RNA synthetases class-II family profile" evidence="11">
    <location>
        <begin position="25"/>
        <end position="332"/>
    </location>
</feature>
<dbReference type="GO" id="GO:0016757">
    <property type="term" value="F:glycosyltransferase activity"/>
    <property type="evidence" value="ECO:0007669"/>
    <property type="project" value="UniProtKB-KW"/>
</dbReference>
<dbReference type="GO" id="GO:0000105">
    <property type="term" value="P:L-histidine biosynthetic process"/>
    <property type="evidence" value="ECO:0007669"/>
    <property type="project" value="UniProtKB-UniRule"/>
</dbReference>
<evidence type="ECO:0000256" key="8">
    <source>
        <dbReference type="ARBA" id="ARBA00025246"/>
    </source>
</evidence>
<dbReference type="PIRSF" id="PIRSF001549">
    <property type="entry name" value="His-tRNA_synth"/>
    <property type="match status" value="1"/>
</dbReference>
<dbReference type="RefSeq" id="WP_183771478.1">
    <property type="nucleotide sequence ID" value="NZ_JACHFW010000002.1"/>
</dbReference>
<dbReference type="AlphaFoldDB" id="A0A7W8H846"/>
<comment type="function">
    <text evidence="8 9">Required for the first step of histidine biosynthesis. May allow the feedback regulation of ATP phosphoribosyltransferase activity by histidine.</text>
</comment>
<dbReference type="Pfam" id="PF13393">
    <property type="entry name" value="tRNA-synt_His"/>
    <property type="match status" value="1"/>
</dbReference>
<evidence type="ECO:0000256" key="4">
    <source>
        <dbReference type="ARBA" id="ARBA00020397"/>
    </source>
</evidence>
<dbReference type="InterPro" id="IPR004517">
    <property type="entry name" value="HisZ"/>
</dbReference>
<dbReference type="InterPro" id="IPR004516">
    <property type="entry name" value="HisRS/HisZ"/>
</dbReference>
<dbReference type="HAMAP" id="MF_00125">
    <property type="entry name" value="HisZ"/>
    <property type="match status" value="1"/>
</dbReference>
<organism evidence="12 13">
    <name type="scientific">Catenibacillus scindens</name>
    <dbReference type="NCBI Taxonomy" id="673271"/>
    <lineage>
        <taxon>Bacteria</taxon>
        <taxon>Bacillati</taxon>
        <taxon>Bacillota</taxon>
        <taxon>Clostridia</taxon>
        <taxon>Lachnospirales</taxon>
        <taxon>Lachnospiraceae</taxon>
        <taxon>Catenibacillus</taxon>
    </lineage>
</organism>
<dbReference type="NCBIfam" id="TIGR00443">
    <property type="entry name" value="hisZ_biosyn_reg"/>
    <property type="match status" value="1"/>
</dbReference>
<evidence type="ECO:0000256" key="1">
    <source>
        <dbReference type="ARBA" id="ARBA00004496"/>
    </source>
</evidence>
<comment type="caution">
    <text evidence="12">The sequence shown here is derived from an EMBL/GenBank/DDBJ whole genome shotgun (WGS) entry which is preliminary data.</text>
</comment>
<comment type="similarity">
    <text evidence="3 9">Belongs to the class-II aminoacyl-tRNA synthetase family. HisZ subfamily.</text>
</comment>
<keyword evidence="12" id="KW-0328">Glycosyltransferase</keyword>
<comment type="miscellaneous">
    <text evidence="9">This function is generally fulfilled by the C-terminal part of HisG, which is missing in some bacteria such as this one.</text>
</comment>
<evidence type="ECO:0000256" key="6">
    <source>
        <dbReference type="ARBA" id="ARBA00022605"/>
    </source>
</evidence>
<feature type="binding site" evidence="10">
    <location>
        <position position="125"/>
    </location>
    <ligand>
        <name>L-histidine</name>
        <dbReference type="ChEBI" id="CHEBI:57595"/>
    </ligand>
</feature>
<comment type="subunit">
    <text evidence="9">Heteromultimer composed of HisG and HisZ subunits.</text>
</comment>
<keyword evidence="13" id="KW-1185">Reference proteome</keyword>
<dbReference type="Gene3D" id="3.30.930.10">
    <property type="entry name" value="Bira Bifunctional Protein, Domain 2"/>
    <property type="match status" value="1"/>
</dbReference>
<dbReference type="UniPathway" id="UPA00031">
    <property type="reaction ID" value="UER00006"/>
</dbReference>
<feature type="binding site" evidence="10">
    <location>
        <begin position="274"/>
        <end position="275"/>
    </location>
    <ligand>
        <name>L-histidine</name>
        <dbReference type="ChEBI" id="CHEBI:57595"/>
    </ligand>
</feature>
<keyword evidence="12" id="KW-0808">Transferase</keyword>
<evidence type="ECO:0000256" key="10">
    <source>
        <dbReference type="PIRSR" id="PIRSR001549-1"/>
    </source>
</evidence>
<feature type="binding site" evidence="10">
    <location>
        <position position="129"/>
    </location>
    <ligand>
        <name>L-histidine</name>
        <dbReference type="ChEBI" id="CHEBI:57595"/>
    </ligand>
</feature>
<comment type="subcellular location">
    <subcellularLocation>
        <location evidence="1 9">Cytoplasm</location>
    </subcellularLocation>
</comment>
<name>A0A7W8H846_9FIRM</name>
<dbReference type="PANTHER" id="PTHR43707">
    <property type="entry name" value="HISTIDYL-TRNA SYNTHETASE"/>
    <property type="match status" value="1"/>
</dbReference>
<reference evidence="12 13" key="1">
    <citation type="submission" date="2020-08" db="EMBL/GenBank/DDBJ databases">
        <title>Genomic Encyclopedia of Type Strains, Phase IV (KMG-IV): sequencing the most valuable type-strain genomes for metagenomic binning, comparative biology and taxonomic classification.</title>
        <authorList>
            <person name="Goeker M."/>
        </authorList>
    </citation>
    <scope>NUCLEOTIDE SEQUENCE [LARGE SCALE GENOMIC DNA]</scope>
    <source>
        <strain evidence="12 13">DSM 106146</strain>
    </source>
</reference>
<dbReference type="GO" id="GO:0140096">
    <property type="term" value="F:catalytic activity, acting on a protein"/>
    <property type="evidence" value="ECO:0007669"/>
    <property type="project" value="UniProtKB-ARBA"/>
</dbReference>
<dbReference type="CDD" id="cd00773">
    <property type="entry name" value="HisRS-like_core"/>
    <property type="match status" value="1"/>
</dbReference>